<dbReference type="GO" id="GO:0008483">
    <property type="term" value="F:transaminase activity"/>
    <property type="evidence" value="ECO:0007669"/>
    <property type="project" value="UniProtKB-KW"/>
</dbReference>
<name>A0A0W8D9J9_PHYNI</name>
<dbReference type="Proteomes" id="UP000054636">
    <property type="component" value="Unassembled WGS sequence"/>
</dbReference>
<gene>
    <name evidence="1" type="ORF">AM588_10009064</name>
</gene>
<sequence length="352" mass="39640">MATIQQILDSLVSIASGQMPRNGLNKTAHSHGEVAENAVLWRLSEPLFRNLLGIEMTASKFIVLLRWLDSRRPVFGYTTVEMPPDQSEEGKLWWNNHDPRIPRHTPSSAAEDELFKNGYSGEAPMTANCLRRVYETKEIEFKLTSGVNVPKFRLAALQQLFGPVFFERKRCFPMVLVDSLVAKVWKNLRFERLICTLLRDSDEKIVLGALSLLDCSTRVFRFDLLRSPTDRSTPLSSYSYTCPERDFAIQLCSQSVVSEVKRVLDKTIRALKVLGESGASSASRSQQPLVAILCVGISWLVNCLHGGDNATQFWGVAGINQLIIAHCKANSLPFVKIKDLNMMNQFFIKLSE</sequence>
<accession>A0A0W8D9J9</accession>
<keyword evidence="1" id="KW-0032">Aminotransferase</keyword>
<protein>
    <submittedName>
        <fullName evidence="1">Bifunctional aspartate aminotransferase</fullName>
    </submittedName>
</protein>
<proteinExistence type="predicted"/>
<reference evidence="1 2" key="1">
    <citation type="submission" date="2015-11" db="EMBL/GenBank/DDBJ databases">
        <title>Genomes and virulence difference between two physiological races of Phytophthora nicotianae.</title>
        <authorList>
            <person name="Liu H."/>
            <person name="Ma X."/>
            <person name="Yu H."/>
            <person name="Fang D."/>
            <person name="Li Y."/>
            <person name="Wang X."/>
            <person name="Wang W."/>
            <person name="Dong Y."/>
            <person name="Xiao B."/>
        </authorList>
    </citation>
    <scope>NUCLEOTIDE SEQUENCE [LARGE SCALE GENOMIC DNA]</scope>
    <source>
        <strain evidence="2">race 1</strain>
    </source>
</reference>
<dbReference type="EMBL" id="LNFP01000420">
    <property type="protein sequence ID" value="KUF93050.1"/>
    <property type="molecule type" value="Genomic_DNA"/>
</dbReference>
<evidence type="ECO:0000313" key="2">
    <source>
        <dbReference type="Proteomes" id="UP000054636"/>
    </source>
</evidence>
<organism evidence="1 2">
    <name type="scientific">Phytophthora nicotianae</name>
    <name type="common">Potato buckeye rot agent</name>
    <name type="synonym">Phytophthora parasitica</name>
    <dbReference type="NCBI Taxonomy" id="4792"/>
    <lineage>
        <taxon>Eukaryota</taxon>
        <taxon>Sar</taxon>
        <taxon>Stramenopiles</taxon>
        <taxon>Oomycota</taxon>
        <taxon>Peronosporomycetes</taxon>
        <taxon>Peronosporales</taxon>
        <taxon>Peronosporaceae</taxon>
        <taxon>Phytophthora</taxon>
    </lineage>
</organism>
<comment type="caution">
    <text evidence="1">The sequence shown here is derived from an EMBL/GenBank/DDBJ whole genome shotgun (WGS) entry which is preliminary data.</text>
</comment>
<evidence type="ECO:0000313" key="1">
    <source>
        <dbReference type="EMBL" id="KUF93050.1"/>
    </source>
</evidence>
<keyword evidence="1" id="KW-0808">Transferase</keyword>
<dbReference type="AlphaFoldDB" id="A0A0W8D9J9"/>